<protein>
    <recommendedName>
        <fullName evidence="6">Metal tolerance protein C2</fullName>
    </recommendedName>
</protein>
<name>A0A1E5WNE9_9POAL</name>
<organism evidence="4 5">
    <name type="scientific">Dichanthelium oligosanthes</name>
    <dbReference type="NCBI Taxonomy" id="888268"/>
    <lineage>
        <taxon>Eukaryota</taxon>
        <taxon>Viridiplantae</taxon>
        <taxon>Streptophyta</taxon>
        <taxon>Embryophyta</taxon>
        <taxon>Tracheophyta</taxon>
        <taxon>Spermatophyta</taxon>
        <taxon>Magnoliopsida</taxon>
        <taxon>Liliopsida</taxon>
        <taxon>Poales</taxon>
        <taxon>Poaceae</taxon>
        <taxon>PACMAD clade</taxon>
        <taxon>Panicoideae</taxon>
        <taxon>Panicodae</taxon>
        <taxon>Paniceae</taxon>
        <taxon>Dichantheliinae</taxon>
        <taxon>Dichanthelium</taxon>
    </lineage>
</organism>
<feature type="transmembrane region" description="Helical" evidence="2">
    <location>
        <begin position="33"/>
        <end position="52"/>
    </location>
</feature>
<dbReference type="Proteomes" id="UP000095767">
    <property type="component" value="Unassembled WGS sequence"/>
</dbReference>
<keyword evidence="3" id="KW-0732">Signal</keyword>
<evidence type="ECO:0000256" key="3">
    <source>
        <dbReference type="SAM" id="SignalP"/>
    </source>
</evidence>
<dbReference type="OrthoDB" id="719738at2759"/>
<keyword evidence="2" id="KW-0472">Membrane</keyword>
<dbReference type="AlphaFoldDB" id="A0A1E5WNE9"/>
<evidence type="ECO:0000256" key="1">
    <source>
        <dbReference type="SAM" id="MobiDB-lite"/>
    </source>
</evidence>
<feature type="chain" id="PRO_5009189432" description="Metal tolerance protein C2" evidence="3">
    <location>
        <begin position="24"/>
        <end position="91"/>
    </location>
</feature>
<feature type="compositionally biased region" description="Basic and acidic residues" evidence="1">
    <location>
        <begin position="78"/>
        <end position="91"/>
    </location>
</feature>
<accession>A0A1E5WNE9</accession>
<evidence type="ECO:0008006" key="6">
    <source>
        <dbReference type="Google" id="ProtNLM"/>
    </source>
</evidence>
<comment type="caution">
    <text evidence="4">The sequence shown here is derived from an EMBL/GenBank/DDBJ whole genome shotgun (WGS) entry which is preliminary data.</text>
</comment>
<sequence>MAMRYSALTKIGFAVLACNLALAIHDARADAGSLASVFASYVALVTLTWLFLRNFGDRAHGRGVGRRPDQGPGVGPDDAPHGDVRVEAGAA</sequence>
<keyword evidence="2" id="KW-1133">Transmembrane helix</keyword>
<feature type="signal peptide" evidence="3">
    <location>
        <begin position="1"/>
        <end position="23"/>
    </location>
</feature>
<dbReference type="EMBL" id="LWDX02000132">
    <property type="protein sequence ID" value="OEL38922.1"/>
    <property type="molecule type" value="Genomic_DNA"/>
</dbReference>
<keyword evidence="2" id="KW-0812">Transmembrane</keyword>
<evidence type="ECO:0000313" key="4">
    <source>
        <dbReference type="EMBL" id="OEL38922.1"/>
    </source>
</evidence>
<evidence type="ECO:0000256" key="2">
    <source>
        <dbReference type="SAM" id="Phobius"/>
    </source>
</evidence>
<keyword evidence="5" id="KW-1185">Reference proteome</keyword>
<reference evidence="4 5" key="1">
    <citation type="submission" date="2016-09" db="EMBL/GenBank/DDBJ databases">
        <title>The draft genome of Dichanthelium oligosanthes: A C3 panicoid grass species.</title>
        <authorList>
            <person name="Studer A.J."/>
            <person name="Schnable J.C."/>
            <person name="Brutnell T.P."/>
        </authorList>
    </citation>
    <scope>NUCLEOTIDE SEQUENCE [LARGE SCALE GENOMIC DNA]</scope>
    <source>
        <strain evidence="5">cv. Kellogg 1175</strain>
        <tissue evidence="4">Leaf</tissue>
    </source>
</reference>
<feature type="region of interest" description="Disordered" evidence="1">
    <location>
        <begin position="58"/>
        <end position="91"/>
    </location>
</feature>
<gene>
    <name evidence="4" type="ORF">BAE44_0000058</name>
</gene>
<evidence type="ECO:0000313" key="5">
    <source>
        <dbReference type="Proteomes" id="UP000095767"/>
    </source>
</evidence>
<proteinExistence type="predicted"/>